<organism evidence="9 10">
    <name type="scientific">Streptomyces xinghaiensis</name>
    <dbReference type="NCBI Taxonomy" id="1038928"/>
    <lineage>
        <taxon>Bacteria</taxon>
        <taxon>Bacillati</taxon>
        <taxon>Actinomycetota</taxon>
        <taxon>Actinomycetes</taxon>
        <taxon>Kitasatosporales</taxon>
        <taxon>Streptomycetaceae</taxon>
        <taxon>Streptomyces</taxon>
    </lineage>
</organism>
<dbReference type="AlphaFoldDB" id="A0A3R7IPV3"/>
<comment type="caution">
    <text evidence="9">The sequence shown here is derived from an EMBL/GenBank/DDBJ whole genome shotgun (WGS) entry which is preliminary data.</text>
</comment>
<evidence type="ECO:0000256" key="6">
    <source>
        <dbReference type="SAM" id="Phobius"/>
    </source>
</evidence>
<keyword evidence="6" id="KW-0812">Transmembrane</keyword>
<protein>
    <submittedName>
        <fullName evidence="9">LPXTG cell wall anchor domain-containing protein</fullName>
    </submittedName>
</protein>
<evidence type="ECO:0000256" key="4">
    <source>
        <dbReference type="ARBA" id="ARBA00023088"/>
    </source>
</evidence>
<evidence type="ECO:0000313" key="10">
    <source>
        <dbReference type="Proteomes" id="UP000028058"/>
    </source>
</evidence>
<feature type="transmembrane region" description="Helical" evidence="6">
    <location>
        <begin position="211"/>
        <end position="231"/>
    </location>
</feature>
<feature type="region of interest" description="Disordered" evidence="5">
    <location>
        <begin position="134"/>
        <end position="206"/>
    </location>
</feature>
<feature type="domain" description="Gram-positive cocci surface proteins LPxTG" evidence="8">
    <location>
        <begin position="204"/>
        <end position="240"/>
    </location>
</feature>
<keyword evidence="4" id="KW-0572">Peptidoglycan-anchor</keyword>
<dbReference type="EMBL" id="JNAD02000010">
    <property type="protein sequence ID" value="RKM93587.1"/>
    <property type="molecule type" value="Genomic_DNA"/>
</dbReference>
<accession>A0A3R7IPV3</accession>
<feature type="chain" id="PRO_5043188340" evidence="7">
    <location>
        <begin position="27"/>
        <end position="240"/>
    </location>
</feature>
<evidence type="ECO:0000256" key="3">
    <source>
        <dbReference type="ARBA" id="ARBA00022729"/>
    </source>
</evidence>
<evidence type="ECO:0000259" key="8">
    <source>
        <dbReference type="PROSITE" id="PS50847"/>
    </source>
</evidence>
<name>A0A3R7IPV3_9ACTN</name>
<keyword evidence="6" id="KW-0472">Membrane</keyword>
<keyword evidence="3 7" id="KW-0732">Signal</keyword>
<evidence type="ECO:0000256" key="2">
    <source>
        <dbReference type="ARBA" id="ARBA00022525"/>
    </source>
</evidence>
<dbReference type="NCBIfam" id="TIGR01167">
    <property type="entry name" value="LPXTG_anchor"/>
    <property type="match status" value="1"/>
</dbReference>
<dbReference type="RefSeq" id="WP_043462663.1">
    <property type="nucleotide sequence ID" value="NZ_CP134822.1"/>
</dbReference>
<keyword evidence="6" id="KW-1133">Transmembrane helix</keyword>
<feature type="compositionally biased region" description="Low complexity" evidence="5">
    <location>
        <begin position="160"/>
        <end position="187"/>
    </location>
</feature>
<evidence type="ECO:0000256" key="1">
    <source>
        <dbReference type="ARBA" id="ARBA00022512"/>
    </source>
</evidence>
<keyword evidence="10" id="KW-1185">Reference proteome</keyword>
<proteinExistence type="predicted"/>
<keyword evidence="2" id="KW-0964">Secreted</keyword>
<evidence type="ECO:0000256" key="7">
    <source>
        <dbReference type="SAM" id="SignalP"/>
    </source>
</evidence>
<sequence>MRSLTSACAVAAAAAASLLLAPVAYATPPGDNGTVKIHDAETGEELVKNEPHVCVFYLDAFKFDSGQQIEWKILEMPPTGTLGTEAESGTLTLDAEGHGRSDDLELPDGHYKLVWNFEGEKGKAKQKVFWTDCEDEDENEGGNGGSSGQPSGEPSEEPSGEPSTEPSTEPGGETTGETTGEPSNEPTAADTAGQNPSGGGKEDLAETGASAVIGTSAAALVLLGAGGVLLMRRRAARGES</sequence>
<dbReference type="InterPro" id="IPR019931">
    <property type="entry name" value="LPXTG_anchor"/>
</dbReference>
<dbReference type="PROSITE" id="PS50847">
    <property type="entry name" value="GRAM_POS_ANCHORING"/>
    <property type="match status" value="1"/>
</dbReference>
<feature type="signal peptide" evidence="7">
    <location>
        <begin position="1"/>
        <end position="26"/>
    </location>
</feature>
<gene>
    <name evidence="9" type="ORF">SFRA_020620</name>
</gene>
<reference evidence="9 10" key="1">
    <citation type="journal article" date="2014" name="Genome Announc.">
        <title>Draft Genome Sequence of Streptomyces fradiae ATCC 19609, a Strain Highly Sensitive to Antibiotics.</title>
        <authorList>
            <person name="Bekker O.B."/>
            <person name="Klimina K.M."/>
            <person name="Vatlin A.A."/>
            <person name="Zakharevich N.V."/>
            <person name="Kasianov A.S."/>
            <person name="Danilenko V.N."/>
        </authorList>
    </citation>
    <scope>NUCLEOTIDE SEQUENCE [LARGE SCALE GENOMIC DNA]</scope>
    <source>
        <strain evidence="9 10">ATCC 19609</strain>
    </source>
</reference>
<dbReference type="OrthoDB" id="4242700at2"/>
<keyword evidence="1" id="KW-0134">Cell wall</keyword>
<dbReference type="Proteomes" id="UP000028058">
    <property type="component" value="Unassembled WGS sequence"/>
</dbReference>
<evidence type="ECO:0000256" key="5">
    <source>
        <dbReference type="SAM" id="MobiDB-lite"/>
    </source>
</evidence>
<evidence type="ECO:0000313" key="9">
    <source>
        <dbReference type="EMBL" id="RKM93587.1"/>
    </source>
</evidence>